<dbReference type="PANTHER" id="PTHR47245:SF1">
    <property type="entry name" value="FOLDASE PROTEIN PRSA"/>
    <property type="match status" value="1"/>
</dbReference>
<dbReference type="Pfam" id="PF13624">
    <property type="entry name" value="SurA_N_3"/>
    <property type="match status" value="1"/>
</dbReference>
<reference evidence="9" key="1">
    <citation type="submission" date="2023-05" db="EMBL/GenBank/DDBJ databases">
        <title>Draft genome of Pseudofrankia sp. BMG5.37.</title>
        <authorList>
            <person name="Gtari M."/>
            <person name="Ghodhbane F."/>
            <person name="Sbissi I."/>
        </authorList>
    </citation>
    <scope>NUCLEOTIDE SEQUENCE [LARGE SCALE GENOMIC DNA]</scope>
    <source>
        <strain evidence="9">BMG 814</strain>
    </source>
</reference>
<comment type="caution">
    <text evidence="8">The sequence shown here is derived from an EMBL/GenBank/DDBJ whole genome shotgun (WGS) entry which is preliminary data.</text>
</comment>
<dbReference type="PANTHER" id="PTHR47245">
    <property type="entry name" value="PEPTIDYLPROLYL ISOMERASE"/>
    <property type="match status" value="1"/>
</dbReference>
<evidence type="ECO:0000313" key="9">
    <source>
        <dbReference type="Proteomes" id="UP001233673"/>
    </source>
</evidence>
<dbReference type="Pfam" id="PF13145">
    <property type="entry name" value="Rotamase_2"/>
    <property type="match status" value="1"/>
</dbReference>
<gene>
    <name evidence="8" type="ORF">QOZ88_17195</name>
</gene>
<keyword evidence="5" id="KW-0413">Isomerase</keyword>
<dbReference type="PROSITE" id="PS51257">
    <property type="entry name" value="PROKAR_LIPOPROTEIN"/>
    <property type="match status" value="1"/>
</dbReference>
<dbReference type="Gene3D" id="1.10.4030.10">
    <property type="entry name" value="Porin chaperone SurA, peptide-binding domain"/>
    <property type="match status" value="1"/>
</dbReference>
<evidence type="ECO:0000256" key="2">
    <source>
        <dbReference type="ARBA" id="ARBA00013194"/>
    </source>
</evidence>
<keyword evidence="4" id="KW-0697">Rotamase</keyword>
<keyword evidence="3 6" id="KW-0732">Signal</keyword>
<feature type="chain" id="PRO_5047374642" description="peptidylprolyl isomerase" evidence="6">
    <location>
        <begin position="30"/>
        <end position="324"/>
    </location>
</feature>
<protein>
    <recommendedName>
        <fullName evidence="2">peptidylprolyl isomerase</fullName>
        <ecNumber evidence="2">5.2.1.8</ecNumber>
    </recommendedName>
</protein>
<sequence>MQHRTARASTAALLAVLALAGCRSAPDVAAYVGDERITVDELQAQVDDRLADAGIAAAVEGREEDLTAQVLGLLVEAEVHEAAAQRYDVQVTDAEVTRRIEELLGADDPEAVYGRLAQQGIAPADIRESVRQQLVRQEIATAEGGAEPLDEAALRARYEEVREELGQVEYGYVTVPDQATADAVVVELAADPASYPAVAARFPGQFTLPELDRRAPGELPSALAGPLAAAAPGTAVAVPVPQAGGIVVAFRAGTAYPSFEELRPRLVEEAGEQVEAAAQPLLEEVRAGLDVTVNPRYGVYEDGRLLPARVGVVDILGDETTPAE</sequence>
<evidence type="ECO:0000256" key="5">
    <source>
        <dbReference type="ARBA" id="ARBA00023235"/>
    </source>
</evidence>
<comment type="catalytic activity">
    <reaction evidence="1">
        <text>[protein]-peptidylproline (omega=180) = [protein]-peptidylproline (omega=0)</text>
        <dbReference type="Rhea" id="RHEA:16237"/>
        <dbReference type="Rhea" id="RHEA-COMP:10747"/>
        <dbReference type="Rhea" id="RHEA-COMP:10748"/>
        <dbReference type="ChEBI" id="CHEBI:83833"/>
        <dbReference type="ChEBI" id="CHEBI:83834"/>
        <dbReference type="EC" id="5.2.1.8"/>
    </reaction>
</comment>
<dbReference type="EMBL" id="JASNFN010000023">
    <property type="protein sequence ID" value="MDP5184373.1"/>
    <property type="molecule type" value="Genomic_DNA"/>
</dbReference>
<evidence type="ECO:0000256" key="4">
    <source>
        <dbReference type="ARBA" id="ARBA00023110"/>
    </source>
</evidence>
<evidence type="ECO:0000256" key="1">
    <source>
        <dbReference type="ARBA" id="ARBA00000971"/>
    </source>
</evidence>
<evidence type="ECO:0000259" key="7">
    <source>
        <dbReference type="Pfam" id="PF13145"/>
    </source>
</evidence>
<dbReference type="InterPro" id="IPR050245">
    <property type="entry name" value="PrsA_foldase"/>
</dbReference>
<name>A0ABT9IFL1_9ACTN</name>
<feature type="signal peptide" evidence="6">
    <location>
        <begin position="1"/>
        <end position="29"/>
    </location>
</feature>
<dbReference type="InterPro" id="IPR027304">
    <property type="entry name" value="Trigger_fact/SurA_dom_sf"/>
</dbReference>
<dbReference type="InterPro" id="IPR000297">
    <property type="entry name" value="PPIase_PpiC"/>
</dbReference>
<evidence type="ECO:0000256" key="6">
    <source>
        <dbReference type="SAM" id="SignalP"/>
    </source>
</evidence>
<accession>A0ABT9IFL1</accession>
<organism evidence="8 9">
    <name type="scientific">Blastococcus carthaginiensis</name>
    <dbReference type="NCBI Taxonomy" id="3050034"/>
    <lineage>
        <taxon>Bacteria</taxon>
        <taxon>Bacillati</taxon>
        <taxon>Actinomycetota</taxon>
        <taxon>Actinomycetes</taxon>
        <taxon>Geodermatophilales</taxon>
        <taxon>Geodermatophilaceae</taxon>
        <taxon>Blastococcus</taxon>
    </lineage>
</organism>
<proteinExistence type="predicted"/>
<feature type="domain" description="PpiC" evidence="7">
    <location>
        <begin position="150"/>
        <end position="262"/>
    </location>
</feature>
<evidence type="ECO:0000313" key="8">
    <source>
        <dbReference type="EMBL" id="MDP5184373.1"/>
    </source>
</evidence>
<dbReference type="RefSeq" id="WP_306000951.1">
    <property type="nucleotide sequence ID" value="NZ_JASNFN010000023.1"/>
</dbReference>
<dbReference type="EC" id="5.2.1.8" evidence="2"/>
<keyword evidence="9" id="KW-1185">Reference proteome</keyword>
<evidence type="ECO:0000256" key="3">
    <source>
        <dbReference type="ARBA" id="ARBA00022729"/>
    </source>
</evidence>
<dbReference type="SUPFAM" id="SSF109998">
    <property type="entry name" value="Triger factor/SurA peptide-binding domain-like"/>
    <property type="match status" value="1"/>
</dbReference>
<dbReference type="Proteomes" id="UP001233673">
    <property type="component" value="Unassembled WGS sequence"/>
</dbReference>